<feature type="compositionally biased region" description="Polar residues" evidence="1">
    <location>
        <begin position="81"/>
        <end position="92"/>
    </location>
</feature>
<protein>
    <submittedName>
        <fullName evidence="2">Uncharacterized protein</fullName>
    </submittedName>
</protein>
<dbReference type="Proteomes" id="UP000076502">
    <property type="component" value="Unassembled WGS sequence"/>
</dbReference>
<evidence type="ECO:0000313" key="2">
    <source>
        <dbReference type="EMBL" id="KZC11434.1"/>
    </source>
</evidence>
<evidence type="ECO:0000256" key="1">
    <source>
        <dbReference type="SAM" id="MobiDB-lite"/>
    </source>
</evidence>
<dbReference type="EMBL" id="KQ434915">
    <property type="protein sequence ID" value="KZC11434.1"/>
    <property type="molecule type" value="Genomic_DNA"/>
</dbReference>
<feature type="region of interest" description="Disordered" evidence="1">
    <location>
        <begin position="71"/>
        <end position="172"/>
    </location>
</feature>
<keyword evidence="3" id="KW-1185">Reference proteome</keyword>
<reference evidence="2 3" key="1">
    <citation type="submission" date="2015-07" db="EMBL/GenBank/DDBJ databases">
        <title>The genome of Dufourea novaeangliae.</title>
        <authorList>
            <person name="Pan H."/>
            <person name="Kapheim K."/>
        </authorList>
    </citation>
    <scope>NUCLEOTIDE SEQUENCE [LARGE SCALE GENOMIC DNA]</scope>
    <source>
        <strain evidence="2">0120121106</strain>
        <tissue evidence="2">Whole body</tissue>
    </source>
</reference>
<organism evidence="2 3">
    <name type="scientific">Dufourea novaeangliae</name>
    <name type="common">Sweat bee</name>
    <dbReference type="NCBI Taxonomy" id="178035"/>
    <lineage>
        <taxon>Eukaryota</taxon>
        <taxon>Metazoa</taxon>
        <taxon>Ecdysozoa</taxon>
        <taxon>Arthropoda</taxon>
        <taxon>Hexapoda</taxon>
        <taxon>Insecta</taxon>
        <taxon>Pterygota</taxon>
        <taxon>Neoptera</taxon>
        <taxon>Endopterygota</taxon>
        <taxon>Hymenoptera</taxon>
        <taxon>Apocrita</taxon>
        <taxon>Aculeata</taxon>
        <taxon>Apoidea</taxon>
        <taxon>Anthophila</taxon>
        <taxon>Halictidae</taxon>
        <taxon>Rophitinae</taxon>
        <taxon>Dufourea</taxon>
    </lineage>
</organism>
<dbReference type="AlphaFoldDB" id="A0A154PJ05"/>
<feature type="compositionally biased region" description="Low complexity" evidence="1">
    <location>
        <begin position="151"/>
        <end position="165"/>
    </location>
</feature>
<accession>A0A154PJ05</accession>
<feature type="compositionally biased region" description="Basic and acidic residues" evidence="1">
    <location>
        <begin position="119"/>
        <end position="128"/>
    </location>
</feature>
<sequence>MLAVGTTAPVALQVVAGGFAIAPFGLPKLAACPPVVSVVHPGTPALEIPGSLEPVEAYECRVLGIRRPSVKGRDGEVRGQGLTQKPSSVTEQGRNRAARSAESGWRGANGQTTGLKQAAGDRIHHPCREGLGNLGRAPHGVWSPGPNSGLPIGSPPSGFGRSGSSITSLFGD</sequence>
<name>A0A154PJ05_DUFNO</name>
<gene>
    <name evidence="2" type="ORF">WN55_02639</name>
</gene>
<evidence type="ECO:0000313" key="3">
    <source>
        <dbReference type="Proteomes" id="UP000076502"/>
    </source>
</evidence>
<proteinExistence type="predicted"/>